<feature type="domain" description="DUF2007" evidence="1">
    <location>
        <begin position="1"/>
        <end position="67"/>
    </location>
</feature>
<sequence>MKKLKETIPLYEAELIKGILENEGIVVELRSSQVVYTDSVVFGEGSLTDVWVPEEMLKRAEKILEEYKGKEL</sequence>
<protein>
    <recommendedName>
        <fullName evidence="1">DUF2007 domain-containing protein</fullName>
    </recommendedName>
</protein>
<dbReference type="OrthoDB" id="48658at2"/>
<dbReference type="KEGG" id="kpf:IX53_04565"/>
<keyword evidence="3" id="KW-1185">Reference proteome</keyword>
<dbReference type="EMBL" id="CP011232">
    <property type="protein sequence ID" value="AKI97204.1"/>
    <property type="molecule type" value="Genomic_DNA"/>
</dbReference>
<dbReference type="PATRIC" id="fig|1330330.3.peg.918"/>
<gene>
    <name evidence="2" type="ORF">IX53_04565</name>
</gene>
<accession>A0A0G2ZCD1</accession>
<dbReference type="InterPro" id="IPR018551">
    <property type="entry name" value="DUF2007"/>
</dbReference>
<evidence type="ECO:0000313" key="3">
    <source>
        <dbReference type="Proteomes" id="UP000035159"/>
    </source>
</evidence>
<evidence type="ECO:0000313" key="2">
    <source>
        <dbReference type="EMBL" id="AKI97204.1"/>
    </source>
</evidence>
<name>A0A0G2ZCD1_9BACT</name>
<dbReference type="Proteomes" id="UP000035159">
    <property type="component" value="Chromosome"/>
</dbReference>
<dbReference type="STRING" id="1330330.IX53_04565"/>
<evidence type="ECO:0000259" key="1">
    <source>
        <dbReference type="Pfam" id="PF09413"/>
    </source>
</evidence>
<dbReference type="RefSeq" id="WP_047754338.1">
    <property type="nucleotide sequence ID" value="NZ_CAJUHA010000008.1"/>
</dbReference>
<proteinExistence type="predicted"/>
<organism evidence="2 3">
    <name type="scientific">Kosmotoga pacifica</name>
    <dbReference type="NCBI Taxonomy" id="1330330"/>
    <lineage>
        <taxon>Bacteria</taxon>
        <taxon>Thermotogati</taxon>
        <taxon>Thermotogota</taxon>
        <taxon>Thermotogae</taxon>
        <taxon>Kosmotogales</taxon>
        <taxon>Kosmotogaceae</taxon>
        <taxon>Kosmotoga</taxon>
    </lineage>
</organism>
<dbReference type="AlphaFoldDB" id="A0A0G2ZCD1"/>
<dbReference type="Pfam" id="PF09413">
    <property type="entry name" value="DUF2007"/>
    <property type="match status" value="1"/>
</dbReference>
<reference evidence="2 3" key="1">
    <citation type="submission" date="2015-04" db="EMBL/GenBank/DDBJ databases">
        <title>Complete Genome Sequence of Kosmotoga pacifica SLHLJ1.</title>
        <authorList>
            <person name="Jiang L.J."/>
            <person name="Shao Z.Z."/>
            <person name="Jebbar M."/>
        </authorList>
    </citation>
    <scope>NUCLEOTIDE SEQUENCE [LARGE SCALE GENOMIC DNA]</scope>
    <source>
        <strain evidence="2 3">SLHLJ1</strain>
    </source>
</reference>